<comment type="subunit">
    <text evidence="9">Homohexamer.</text>
</comment>
<feature type="binding site" evidence="9">
    <location>
        <begin position="9"/>
        <end position="10"/>
    </location>
    <ligand>
        <name>ATP</name>
        <dbReference type="ChEBI" id="CHEBI:30616"/>
    </ligand>
</feature>
<comment type="pathway">
    <text evidence="9">Cofactor biosynthesis; coenzyme A biosynthesis; CoA from (R)-pantothenate: step 4/5.</text>
</comment>
<dbReference type="GO" id="GO:0004595">
    <property type="term" value="F:pantetheine-phosphate adenylyltransferase activity"/>
    <property type="evidence" value="ECO:0007669"/>
    <property type="project" value="UniProtKB-UniRule"/>
</dbReference>
<feature type="binding site" evidence="9">
    <location>
        <position position="9"/>
    </location>
    <ligand>
        <name>substrate</name>
    </ligand>
</feature>
<feature type="binding site" evidence="9">
    <location>
        <position position="41"/>
    </location>
    <ligand>
        <name>substrate</name>
    </ligand>
</feature>
<keyword evidence="4 9" id="KW-0547">Nucleotide-binding</keyword>
<protein>
    <recommendedName>
        <fullName evidence="9">Phosphopantetheine adenylyltransferase</fullName>
        <ecNumber evidence="9">2.7.7.3</ecNumber>
    </recommendedName>
    <alternativeName>
        <fullName evidence="9">Dephospho-CoA pyrophosphorylase</fullName>
    </alternativeName>
    <alternativeName>
        <fullName evidence="9">Pantetheine-phosphate adenylyltransferase</fullName>
        <shortName evidence="9">PPAT</shortName>
    </alternativeName>
</protein>
<evidence type="ECO:0000259" key="10">
    <source>
        <dbReference type="Pfam" id="PF01467"/>
    </source>
</evidence>
<evidence type="ECO:0000256" key="1">
    <source>
        <dbReference type="ARBA" id="ARBA00022490"/>
    </source>
</evidence>
<keyword evidence="3 9" id="KW-0548">Nucleotidyltransferase</keyword>
<feature type="binding site" evidence="9">
    <location>
        <position position="17"/>
    </location>
    <ligand>
        <name>ATP</name>
        <dbReference type="ChEBI" id="CHEBI:30616"/>
    </ligand>
</feature>
<dbReference type="SUPFAM" id="SSF52374">
    <property type="entry name" value="Nucleotidylyl transferase"/>
    <property type="match status" value="1"/>
</dbReference>
<dbReference type="CDD" id="cd02163">
    <property type="entry name" value="PPAT"/>
    <property type="match status" value="1"/>
</dbReference>
<dbReference type="HAMAP" id="MF_00151">
    <property type="entry name" value="PPAT_bact"/>
    <property type="match status" value="1"/>
</dbReference>
<keyword evidence="5 9" id="KW-0067">ATP-binding</keyword>
<dbReference type="UniPathway" id="UPA00241">
    <property type="reaction ID" value="UER00355"/>
</dbReference>
<dbReference type="EMBL" id="NQWI01000014">
    <property type="protein sequence ID" value="PDW04176.1"/>
    <property type="molecule type" value="Genomic_DNA"/>
</dbReference>
<feature type="binding site" evidence="9">
    <location>
        <begin position="123"/>
        <end position="129"/>
    </location>
    <ligand>
        <name>ATP</name>
        <dbReference type="ChEBI" id="CHEBI:30616"/>
    </ligand>
</feature>
<evidence type="ECO:0000256" key="7">
    <source>
        <dbReference type="ARBA" id="ARBA00022993"/>
    </source>
</evidence>
<comment type="caution">
    <text evidence="11">The sequence shown here is derived from an EMBL/GenBank/DDBJ whole genome shotgun (WGS) entry which is preliminary data.</text>
</comment>
<gene>
    <name evidence="9" type="primary">coaD</name>
    <name evidence="11" type="ORF">CJ255_04935</name>
</gene>
<feature type="domain" description="Cytidyltransferase-like" evidence="10">
    <location>
        <begin position="5"/>
        <end position="133"/>
    </location>
</feature>
<evidence type="ECO:0000313" key="11">
    <source>
        <dbReference type="EMBL" id="PDW04176.1"/>
    </source>
</evidence>
<dbReference type="EC" id="2.7.7.3" evidence="9"/>
<dbReference type="Proteomes" id="UP000220527">
    <property type="component" value="Unassembled WGS sequence"/>
</dbReference>
<dbReference type="GO" id="GO:0005524">
    <property type="term" value="F:ATP binding"/>
    <property type="evidence" value="ECO:0007669"/>
    <property type="project" value="UniProtKB-KW"/>
</dbReference>
<evidence type="ECO:0000256" key="3">
    <source>
        <dbReference type="ARBA" id="ARBA00022695"/>
    </source>
</evidence>
<feature type="binding site" evidence="9">
    <location>
        <begin position="88"/>
        <end position="90"/>
    </location>
    <ligand>
        <name>ATP</name>
        <dbReference type="ChEBI" id="CHEBI:30616"/>
    </ligand>
</feature>
<feature type="binding site" evidence="9">
    <location>
        <position position="87"/>
    </location>
    <ligand>
        <name>substrate</name>
    </ligand>
</feature>
<dbReference type="NCBIfam" id="TIGR00125">
    <property type="entry name" value="cyt_tran_rel"/>
    <property type="match status" value="1"/>
</dbReference>
<dbReference type="Pfam" id="PF01467">
    <property type="entry name" value="CTP_transf_like"/>
    <property type="match status" value="1"/>
</dbReference>
<feature type="binding site" evidence="9">
    <location>
        <position position="73"/>
    </location>
    <ligand>
        <name>substrate</name>
    </ligand>
</feature>
<feature type="binding site" evidence="9">
    <location>
        <position position="98"/>
    </location>
    <ligand>
        <name>ATP</name>
        <dbReference type="ChEBI" id="CHEBI:30616"/>
    </ligand>
</feature>
<dbReference type="RefSeq" id="WP_097642981.1">
    <property type="nucleotide sequence ID" value="NZ_NQWI01000014.1"/>
</dbReference>
<dbReference type="AlphaFoldDB" id="A0A2A6RMM7"/>
<evidence type="ECO:0000256" key="6">
    <source>
        <dbReference type="ARBA" id="ARBA00022842"/>
    </source>
</evidence>
<comment type="cofactor">
    <cofactor evidence="9">
        <name>Mg(2+)</name>
        <dbReference type="ChEBI" id="CHEBI:18420"/>
    </cofactor>
</comment>
<comment type="function">
    <text evidence="9">Reversibly transfers an adenylyl group from ATP to 4'-phosphopantetheine, yielding dephospho-CoA (dPCoA) and pyrophosphate.</text>
</comment>
<reference evidence="12" key="1">
    <citation type="submission" date="2017-08" db="EMBL/GenBank/DDBJ databases">
        <authorList>
            <person name="Grouzdev D.S."/>
            <person name="Gaisin V.A."/>
            <person name="Rysina M.S."/>
            <person name="Gorlenko V.M."/>
        </authorList>
    </citation>
    <scope>NUCLEOTIDE SEQUENCE [LARGE SCALE GENOMIC DNA]</scope>
    <source>
        <strain evidence="12">Kir15-3F</strain>
    </source>
</reference>
<dbReference type="Gene3D" id="3.40.50.620">
    <property type="entry name" value="HUPs"/>
    <property type="match status" value="1"/>
</dbReference>
<comment type="catalytic activity">
    <reaction evidence="8 9">
        <text>(R)-4'-phosphopantetheine + ATP + H(+) = 3'-dephospho-CoA + diphosphate</text>
        <dbReference type="Rhea" id="RHEA:19801"/>
        <dbReference type="ChEBI" id="CHEBI:15378"/>
        <dbReference type="ChEBI" id="CHEBI:30616"/>
        <dbReference type="ChEBI" id="CHEBI:33019"/>
        <dbReference type="ChEBI" id="CHEBI:57328"/>
        <dbReference type="ChEBI" id="CHEBI:61723"/>
        <dbReference type="EC" id="2.7.7.3"/>
    </reaction>
</comment>
<organism evidence="11 12">
    <name type="scientific">Candidatus Viridilinea mediisalina</name>
    <dbReference type="NCBI Taxonomy" id="2024553"/>
    <lineage>
        <taxon>Bacteria</taxon>
        <taxon>Bacillati</taxon>
        <taxon>Chloroflexota</taxon>
        <taxon>Chloroflexia</taxon>
        <taxon>Chloroflexales</taxon>
        <taxon>Chloroflexineae</taxon>
        <taxon>Oscillochloridaceae</taxon>
        <taxon>Candidatus Viridilinea</taxon>
    </lineage>
</organism>
<dbReference type="GO" id="GO:0005737">
    <property type="term" value="C:cytoplasm"/>
    <property type="evidence" value="ECO:0007669"/>
    <property type="project" value="UniProtKB-SubCell"/>
</dbReference>
<proteinExistence type="inferred from homology"/>
<comment type="subcellular location">
    <subcellularLocation>
        <location evidence="9">Cytoplasm</location>
    </subcellularLocation>
</comment>
<dbReference type="InterPro" id="IPR014729">
    <property type="entry name" value="Rossmann-like_a/b/a_fold"/>
</dbReference>
<dbReference type="GO" id="GO:0015937">
    <property type="term" value="P:coenzyme A biosynthetic process"/>
    <property type="evidence" value="ECO:0007669"/>
    <property type="project" value="UniProtKB-UniRule"/>
</dbReference>
<dbReference type="PRINTS" id="PR01020">
    <property type="entry name" value="LPSBIOSNTHSS"/>
</dbReference>
<feature type="site" description="Transition state stabilizer" evidence="9">
    <location>
        <position position="17"/>
    </location>
</feature>
<evidence type="ECO:0000256" key="8">
    <source>
        <dbReference type="ARBA" id="ARBA00029346"/>
    </source>
</evidence>
<dbReference type="InterPro" id="IPR001980">
    <property type="entry name" value="PPAT"/>
</dbReference>
<evidence type="ECO:0000313" key="12">
    <source>
        <dbReference type="Proteomes" id="UP000220527"/>
    </source>
</evidence>
<dbReference type="PANTHER" id="PTHR21342:SF1">
    <property type="entry name" value="PHOSPHOPANTETHEINE ADENYLYLTRANSFERASE"/>
    <property type="match status" value="1"/>
</dbReference>
<evidence type="ECO:0000256" key="4">
    <source>
        <dbReference type="ARBA" id="ARBA00022741"/>
    </source>
</evidence>
<keyword evidence="6 9" id="KW-0460">Magnesium</keyword>
<dbReference type="InterPro" id="IPR004821">
    <property type="entry name" value="Cyt_trans-like"/>
</dbReference>
<sequence length="161" mass="17885">MRIAVYPGSFDPVTYAHLEIAARASKLFDRVIMAVFDRPQKNLLFTTDERLALLQVALVELPQVEVTTYTGLTVDLARQLGAVALIRGLRTVSDFESEYNMAQLNQTLDSEVEVVVLMASRRFAHISSSAVREIAGLGRDPVEFVPPHIVAALREKFAQRG</sequence>
<dbReference type="PANTHER" id="PTHR21342">
    <property type="entry name" value="PHOSPHOPANTETHEINE ADENYLYLTRANSFERASE"/>
    <property type="match status" value="1"/>
</dbReference>
<dbReference type="NCBIfam" id="TIGR01510">
    <property type="entry name" value="coaD_prev_kdtB"/>
    <property type="match status" value="1"/>
</dbReference>
<evidence type="ECO:0000256" key="2">
    <source>
        <dbReference type="ARBA" id="ARBA00022679"/>
    </source>
</evidence>
<keyword evidence="1 9" id="KW-0963">Cytoplasm</keyword>
<accession>A0A2A6RMM7</accession>
<keyword evidence="12" id="KW-1185">Reference proteome</keyword>
<comment type="similarity">
    <text evidence="9">Belongs to the bacterial CoaD family.</text>
</comment>
<name>A0A2A6RMM7_9CHLR</name>
<keyword evidence="2 9" id="KW-0808">Transferase</keyword>
<evidence type="ECO:0000256" key="9">
    <source>
        <dbReference type="HAMAP-Rule" id="MF_00151"/>
    </source>
</evidence>
<dbReference type="OrthoDB" id="9806661at2"/>
<keyword evidence="7 9" id="KW-0173">Coenzyme A biosynthesis</keyword>
<evidence type="ECO:0000256" key="5">
    <source>
        <dbReference type="ARBA" id="ARBA00022840"/>
    </source>
</evidence>